<name>A0A1X0U4K3_9BACT</name>
<dbReference type="PANTHER" id="PTHR30069:SF29">
    <property type="entry name" value="HEMOGLOBIN AND HEMOGLOBIN-HAPTOGLOBIN-BINDING PROTEIN 1-RELATED"/>
    <property type="match status" value="1"/>
</dbReference>
<evidence type="ECO:0000256" key="8">
    <source>
        <dbReference type="ARBA" id="ARBA00023170"/>
    </source>
</evidence>
<comment type="caution">
    <text evidence="14">The sequence shown here is derived from an EMBL/GenBank/DDBJ whole genome shotgun (WGS) entry which is preliminary data.</text>
</comment>
<dbReference type="Gene3D" id="2.170.130.10">
    <property type="entry name" value="TonB-dependent receptor, plug domain"/>
    <property type="match status" value="1"/>
</dbReference>
<keyword evidence="2 10" id="KW-0813">Transport</keyword>
<dbReference type="Proteomes" id="UP000192671">
    <property type="component" value="Unassembled WGS sequence"/>
</dbReference>
<evidence type="ECO:0000256" key="7">
    <source>
        <dbReference type="ARBA" id="ARBA00023136"/>
    </source>
</evidence>
<sequence>MQRKIALSLALVGVLAAAQDEVGLKSLEGVTVTAQRSSQSVDEISKSVSVVDKETIERKLGKSVPELISEAPGVSIVNEGMDSGTVNVRGFSSSDYRVPMFVDGLRFRGRPAFEYSIFTPDQIERIEIIRGPASTLYGTDAFGGIVNLVTKRASGDVHGDWALSDTYLSTQYQSANKGVQNRLQLGVVGHGFDALLGLNYKHGKDYDTPAGKIPNTRYNYRSLDFKGGYSFADFHRLELVTRYTESERGVVGTAVGAPGTANARGFQKYIKEAPLREKYVALNYEGNVNDKFLLDSSLYYRELYTHLNIRPYIGSFSPRQVDNYVNGPKVYGGKFIGKFVGDNLTQTYGVDFYYEDWDSVYQSVNNGPRFRNRLRTKQLDVAGFGLLEYAFSNDAILSANLRYDRIKTSFDMDSSMSPAVKALYENANDRKDGRASYGLGLIYPIIGGFEFVGNFSTSFRAPMSGEVAPILTFSGSEAYLPNPDLNIEKGVTYEAGLRYTDKALRSNLIFYTGDYKDLIVERNWQSGGVTYYQSQNVNRAKISGAEFDLAYKILSNLELKTNIAYTRGKNKQTGKPLPEIAPLSGRVAVSYSPEFLANSYIEYSGDWAARKTRIDDSVERERAGYFVHNLYFGKSLGKLGFLKDFSLNFGVENIFDKEYAPSLSYELISQPKSASNPLINPGRNFKLGFKASF</sequence>
<dbReference type="InterPro" id="IPR037066">
    <property type="entry name" value="Plug_dom_sf"/>
</dbReference>
<evidence type="ECO:0000313" key="15">
    <source>
        <dbReference type="Proteomes" id="UP000192671"/>
    </source>
</evidence>
<evidence type="ECO:0000256" key="9">
    <source>
        <dbReference type="ARBA" id="ARBA00023237"/>
    </source>
</evidence>
<evidence type="ECO:0000259" key="13">
    <source>
        <dbReference type="Pfam" id="PF07715"/>
    </source>
</evidence>
<dbReference type="Pfam" id="PF07715">
    <property type="entry name" value="Plug"/>
    <property type="match status" value="1"/>
</dbReference>
<keyword evidence="4 10" id="KW-0812">Transmembrane</keyword>
<accession>A0A1X0U4K3</accession>
<dbReference type="InterPro" id="IPR039426">
    <property type="entry name" value="TonB-dep_rcpt-like"/>
</dbReference>
<keyword evidence="7 10" id="KW-0472">Membrane</keyword>
<evidence type="ECO:0000256" key="1">
    <source>
        <dbReference type="ARBA" id="ARBA00004571"/>
    </source>
</evidence>
<dbReference type="PROSITE" id="PS52016">
    <property type="entry name" value="TONB_DEPENDENT_REC_3"/>
    <property type="match status" value="1"/>
</dbReference>
<dbReference type="AlphaFoldDB" id="A0A1X0U4K3"/>
<evidence type="ECO:0000259" key="12">
    <source>
        <dbReference type="Pfam" id="PF00593"/>
    </source>
</evidence>
<keyword evidence="9 10" id="KW-0998">Cell outer membrane</keyword>
<dbReference type="GO" id="GO:0044718">
    <property type="term" value="P:siderophore transmembrane transport"/>
    <property type="evidence" value="ECO:0007669"/>
    <property type="project" value="TreeGrafter"/>
</dbReference>
<dbReference type="Pfam" id="PF00593">
    <property type="entry name" value="TonB_dep_Rec_b-barrel"/>
    <property type="match status" value="1"/>
</dbReference>
<dbReference type="PANTHER" id="PTHR30069">
    <property type="entry name" value="TONB-DEPENDENT OUTER MEMBRANE RECEPTOR"/>
    <property type="match status" value="1"/>
</dbReference>
<dbReference type="GO" id="GO:0009279">
    <property type="term" value="C:cell outer membrane"/>
    <property type="evidence" value="ECO:0007669"/>
    <property type="project" value="UniProtKB-SubCell"/>
</dbReference>
<proteinExistence type="inferred from homology"/>
<dbReference type="PROSITE" id="PS01156">
    <property type="entry name" value="TONB_DEPENDENT_REC_2"/>
    <property type="match status" value="1"/>
</dbReference>
<reference evidence="14 15" key="1">
    <citation type="journal article" date="2017" name="Gene Rep">
        <title>The ribosomal RNA operon (rrn) of Campylobacter concisus supports molecular typing to genomospecies level.</title>
        <authorList>
            <person name="Huq M."/>
            <person name="Van T.T.H."/>
            <person name="Gurtler V."/>
            <person name="Elshagmani E."/>
            <person name="Allemailem K.S."/>
            <person name="Smooker P.M."/>
            <person name="Istivan T.S."/>
        </authorList>
    </citation>
    <scope>NUCLEOTIDE SEQUENCE [LARGE SCALE GENOMIC DNA]</scope>
    <source>
        <strain evidence="14 15">RCH 26</strain>
    </source>
</reference>
<protein>
    <recommendedName>
        <fullName evidence="16">TonB-dependent receptor</fullName>
    </recommendedName>
</protein>
<keyword evidence="6 11" id="KW-0798">TonB box</keyword>
<evidence type="ECO:0000256" key="6">
    <source>
        <dbReference type="ARBA" id="ARBA00023077"/>
    </source>
</evidence>
<dbReference type="InterPro" id="IPR000531">
    <property type="entry name" value="Beta-barrel_TonB"/>
</dbReference>
<keyword evidence="8" id="KW-0675">Receptor</keyword>
<dbReference type="InterPro" id="IPR012910">
    <property type="entry name" value="Plug_dom"/>
</dbReference>
<evidence type="ECO:0000313" key="14">
    <source>
        <dbReference type="EMBL" id="ORI09083.1"/>
    </source>
</evidence>
<gene>
    <name evidence="14" type="ORF">A3835_09795</name>
</gene>
<evidence type="ECO:0000256" key="3">
    <source>
        <dbReference type="ARBA" id="ARBA00022452"/>
    </source>
</evidence>
<evidence type="ECO:0008006" key="16">
    <source>
        <dbReference type="Google" id="ProtNLM"/>
    </source>
</evidence>
<comment type="subcellular location">
    <subcellularLocation>
        <location evidence="1 10">Cell outer membrane</location>
        <topology evidence="1 10">Multi-pass membrane protein</topology>
    </subcellularLocation>
</comment>
<dbReference type="GO" id="GO:0015344">
    <property type="term" value="F:siderophore uptake transmembrane transporter activity"/>
    <property type="evidence" value="ECO:0007669"/>
    <property type="project" value="TreeGrafter"/>
</dbReference>
<evidence type="ECO:0000256" key="11">
    <source>
        <dbReference type="RuleBase" id="RU003357"/>
    </source>
</evidence>
<dbReference type="CDD" id="cd01347">
    <property type="entry name" value="ligand_gated_channel"/>
    <property type="match status" value="1"/>
</dbReference>
<dbReference type="InterPro" id="IPR036942">
    <property type="entry name" value="Beta-barrel_TonB_sf"/>
</dbReference>
<comment type="similarity">
    <text evidence="10 11">Belongs to the TonB-dependent receptor family.</text>
</comment>
<keyword evidence="3 10" id="KW-1134">Transmembrane beta strand</keyword>
<evidence type="ECO:0000256" key="10">
    <source>
        <dbReference type="PROSITE-ProRule" id="PRU01360"/>
    </source>
</evidence>
<feature type="domain" description="TonB-dependent receptor plug" evidence="13">
    <location>
        <begin position="42"/>
        <end position="145"/>
    </location>
</feature>
<dbReference type="SUPFAM" id="SSF56935">
    <property type="entry name" value="Porins"/>
    <property type="match status" value="1"/>
</dbReference>
<dbReference type="InterPro" id="IPR010917">
    <property type="entry name" value="TonB_rcpt_CS"/>
</dbReference>
<evidence type="ECO:0000256" key="5">
    <source>
        <dbReference type="ARBA" id="ARBA00022729"/>
    </source>
</evidence>
<keyword evidence="5" id="KW-0732">Signal</keyword>
<evidence type="ECO:0000256" key="2">
    <source>
        <dbReference type="ARBA" id="ARBA00022448"/>
    </source>
</evidence>
<evidence type="ECO:0000256" key="4">
    <source>
        <dbReference type="ARBA" id="ARBA00022692"/>
    </source>
</evidence>
<feature type="domain" description="TonB-dependent receptor-like beta-barrel" evidence="12">
    <location>
        <begin position="239"/>
        <end position="654"/>
    </location>
</feature>
<dbReference type="EMBL" id="LVWL01000014">
    <property type="protein sequence ID" value="ORI09083.1"/>
    <property type="molecule type" value="Genomic_DNA"/>
</dbReference>
<dbReference type="Gene3D" id="2.40.170.20">
    <property type="entry name" value="TonB-dependent receptor, beta-barrel domain"/>
    <property type="match status" value="1"/>
</dbReference>
<organism evidence="14 15">
    <name type="scientific">Campylobacter concisus</name>
    <dbReference type="NCBI Taxonomy" id="199"/>
    <lineage>
        <taxon>Bacteria</taxon>
        <taxon>Pseudomonadati</taxon>
        <taxon>Campylobacterota</taxon>
        <taxon>Epsilonproteobacteria</taxon>
        <taxon>Campylobacterales</taxon>
        <taxon>Campylobacteraceae</taxon>
        <taxon>Campylobacter</taxon>
    </lineage>
</organism>